<gene>
    <name evidence="1" type="ORF">RJT34_27196</name>
</gene>
<sequence>MMMTWSLLDRPFSLFYEMPFPSSASLSLSLFTVFRSEKLSLPFIHHHPLYSFSIQNPYLQTKKSLSF</sequence>
<evidence type="ECO:0000313" key="2">
    <source>
        <dbReference type="Proteomes" id="UP001359559"/>
    </source>
</evidence>
<keyword evidence="2" id="KW-1185">Reference proteome</keyword>
<comment type="caution">
    <text evidence="1">The sequence shown here is derived from an EMBL/GenBank/DDBJ whole genome shotgun (WGS) entry which is preliminary data.</text>
</comment>
<evidence type="ECO:0000313" key="1">
    <source>
        <dbReference type="EMBL" id="KAK7271367.1"/>
    </source>
</evidence>
<proteinExistence type="predicted"/>
<accession>A0AAN9F7M7</accession>
<reference evidence="1 2" key="1">
    <citation type="submission" date="2024-01" db="EMBL/GenBank/DDBJ databases">
        <title>The genomes of 5 underutilized Papilionoideae crops provide insights into root nodulation and disease resistance.</title>
        <authorList>
            <person name="Yuan L."/>
        </authorList>
    </citation>
    <scope>NUCLEOTIDE SEQUENCE [LARGE SCALE GENOMIC DNA]</scope>
    <source>
        <strain evidence="1">LY-2023</strain>
        <tissue evidence="1">Leaf</tissue>
    </source>
</reference>
<organism evidence="1 2">
    <name type="scientific">Clitoria ternatea</name>
    <name type="common">Butterfly pea</name>
    <dbReference type="NCBI Taxonomy" id="43366"/>
    <lineage>
        <taxon>Eukaryota</taxon>
        <taxon>Viridiplantae</taxon>
        <taxon>Streptophyta</taxon>
        <taxon>Embryophyta</taxon>
        <taxon>Tracheophyta</taxon>
        <taxon>Spermatophyta</taxon>
        <taxon>Magnoliopsida</taxon>
        <taxon>eudicotyledons</taxon>
        <taxon>Gunneridae</taxon>
        <taxon>Pentapetalae</taxon>
        <taxon>rosids</taxon>
        <taxon>fabids</taxon>
        <taxon>Fabales</taxon>
        <taxon>Fabaceae</taxon>
        <taxon>Papilionoideae</taxon>
        <taxon>50 kb inversion clade</taxon>
        <taxon>NPAAA clade</taxon>
        <taxon>indigoferoid/millettioid clade</taxon>
        <taxon>Phaseoleae</taxon>
        <taxon>Clitoria</taxon>
    </lineage>
</organism>
<dbReference type="EMBL" id="JAYKXN010000007">
    <property type="protein sequence ID" value="KAK7271367.1"/>
    <property type="molecule type" value="Genomic_DNA"/>
</dbReference>
<name>A0AAN9F7M7_CLITE</name>
<dbReference type="AlphaFoldDB" id="A0AAN9F7M7"/>
<protein>
    <submittedName>
        <fullName evidence="1">Uncharacterized protein</fullName>
    </submittedName>
</protein>
<dbReference type="Proteomes" id="UP001359559">
    <property type="component" value="Unassembled WGS sequence"/>
</dbReference>